<dbReference type="RefSeq" id="WP_109613863.1">
    <property type="nucleotide sequence ID" value="NZ_QGGG01000012.1"/>
</dbReference>
<evidence type="ECO:0000313" key="1">
    <source>
        <dbReference type="EMBL" id="PWJ80589.1"/>
    </source>
</evidence>
<evidence type="ECO:0000313" key="2">
    <source>
        <dbReference type="Proteomes" id="UP000245396"/>
    </source>
</evidence>
<keyword evidence="2" id="KW-1185">Reference proteome</keyword>
<sequence>MFDLEAALVEFERWGTGSYTKVGRPTEHKVLRLSDDGYRHVSSHPTHTEATDALTRARLNASIKAALGQSQEAV</sequence>
<accession>A0A316CLD9</accession>
<protein>
    <submittedName>
        <fullName evidence="1">Uncharacterized protein</fullName>
    </submittedName>
</protein>
<comment type="caution">
    <text evidence="1">The sequence shown here is derived from an EMBL/GenBank/DDBJ whole genome shotgun (WGS) entry which is preliminary data.</text>
</comment>
<organism evidence="1 2">
    <name type="scientific">Pseudaminobacter salicylatoxidans</name>
    <dbReference type="NCBI Taxonomy" id="93369"/>
    <lineage>
        <taxon>Bacteria</taxon>
        <taxon>Pseudomonadati</taxon>
        <taxon>Pseudomonadota</taxon>
        <taxon>Alphaproteobacteria</taxon>
        <taxon>Hyphomicrobiales</taxon>
        <taxon>Phyllobacteriaceae</taxon>
        <taxon>Pseudaminobacter</taxon>
    </lineage>
</organism>
<reference evidence="1 2" key="1">
    <citation type="submission" date="2018-05" db="EMBL/GenBank/DDBJ databases">
        <title>Genomic Encyclopedia of Type Strains, Phase IV (KMG-IV): sequencing the most valuable type-strain genomes for metagenomic binning, comparative biology and taxonomic classification.</title>
        <authorList>
            <person name="Goeker M."/>
        </authorList>
    </citation>
    <scope>NUCLEOTIDE SEQUENCE [LARGE SCALE GENOMIC DNA]</scope>
    <source>
        <strain evidence="1 2">DSM 6986</strain>
    </source>
</reference>
<name>A0A316CLD9_PSESE</name>
<gene>
    <name evidence="1" type="ORF">C7441_112131</name>
</gene>
<dbReference type="AlphaFoldDB" id="A0A316CLD9"/>
<dbReference type="EMBL" id="QGGG01000012">
    <property type="protein sequence ID" value="PWJ80589.1"/>
    <property type="molecule type" value="Genomic_DNA"/>
</dbReference>
<proteinExistence type="predicted"/>
<dbReference type="Proteomes" id="UP000245396">
    <property type="component" value="Unassembled WGS sequence"/>
</dbReference>